<dbReference type="Pfam" id="PF00656">
    <property type="entry name" value="Peptidase_C14"/>
    <property type="match status" value="1"/>
</dbReference>
<protein>
    <submittedName>
        <fullName evidence="3">Caspase domain-containing protein</fullName>
    </submittedName>
</protein>
<feature type="domain" description="Peptidase C14 caspase" evidence="2">
    <location>
        <begin position="83"/>
        <end position="339"/>
    </location>
</feature>
<proteinExistence type="predicted"/>
<dbReference type="InterPro" id="IPR029030">
    <property type="entry name" value="Caspase-like_dom_sf"/>
</dbReference>
<dbReference type="EMBL" id="CAADFD010000031">
    <property type="protein sequence ID" value="VFJ56998.1"/>
    <property type="molecule type" value="Genomic_DNA"/>
</dbReference>
<reference evidence="3" key="1">
    <citation type="submission" date="2019-02" db="EMBL/GenBank/DDBJ databases">
        <authorList>
            <person name="Gruber-Vodicka R. H."/>
            <person name="Seah K. B. B."/>
        </authorList>
    </citation>
    <scope>NUCLEOTIDE SEQUENCE</scope>
    <source>
        <strain evidence="3">BECK_BZ106</strain>
    </source>
</reference>
<dbReference type="GO" id="GO:0006508">
    <property type="term" value="P:proteolysis"/>
    <property type="evidence" value="ECO:0007669"/>
    <property type="project" value="InterPro"/>
</dbReference>
<dbReference type="SUPFAM" id="SSF52129">
    <property type="entry name" value="Caspase-like"/>
    <property type="match status" value="1"/>
</dbReference>
<dbReference type="GO" id="GO:0005737">
    <property type="term" value="C:cytoplasm"/>
    <property type="evidence" value="ECO:0007669"/>
    <property type="project" value="TreeGrafter"/>
</dbReference>
<dbReference type="PANTHER" id="PTHR48104">
    <property type="entry name" value="METACASPASE-4"/>
    <property type="match status" value="1"/>
</dbReference>
<evidence type="ECO:0000256" key="1">
    <source>
        <dbReference type="SAM" id="SignalP"/>
    </source>
</evidence>
<feature type="signal peptide" evidence="1">
    <location>
        <begin position="1"/>
        <end position="30"/>
    </location>
</feature>
<dbReference type="Gene3D" id="3.40.50.1460">
    <property type="match status" value="1"/>
</dbReference>
<sequence>MPQSTLPRNFAFLGGSLLFLFLVFSVSAWAYQDAGSGPLSDDEAKKLLIDKQSRDPNQGQSTKDSVLSDVCSFDDPIETDGYRRLALIVGVGEHKSEKIPDLEGPPNDARNFYELLTGKNGYGFPKENVCLLLDEQTTTAGFVEAFKRGLINRISSENDVAVFFHSGHGSQIKDTNGDEPDGWDESLLFHDSRTDGIKDFLDDEFAVLLGRLHEKTGNITVIVDSVSAGGIVDGHGVGKQDVIVRGFGVGSKTIGSHRKKPLPVDASEMVVCTAAAEGGLAMEHKGGGLFTKTLLKVLDDTGDKPLTYAQLAHRVRSQIADTHGDSQIPYFHGNLDKPVFGNTSHARPPGWDVTKLFGEETDIRAMEISGPPLPGIGLGTELRIYDGAATFADVRDPTKAKAVVVITETNGINATAKVEAISDKATRPEIGDLAILARPAEDMLKIRVRLRPANEEGGIDRERGQALRQAIESNDQTRMSVIVTNAAAEFDLGIDKTGRLVLHGPENRVRKTFHRDAHVPDNLRQHALQRTLLRLRGDEGRDFIDNETLQVQLEPREGANNNCLGPWEQAPPNSEQIVSPCHAWHVKVTLDQDSPVPLLISAVLLSADGGIHVLPKDRVQRRLQQGKSVTFGDTFIGLPPFDLPNHVLVFGTREQNPIRWHLLGDAARGGTVRQNLSSYLQPDTRGNRFFARIRSSVNQEPDCSPFNDCGTDRQRGLAFLPSSEALLGGFLSAILRSAKAGHEPIRILSPTAWTMSRLTVRVRAPHPRAAETR</sequence>
<keyword evidence="1" id="KW-0732">Signal</keyword>
<dbReference type="PANTHER" id="PTHR48104:SF30">
    <property type="entry name" value="METACASPASE-1"/>
    <property type="match status" value="1"/>
</dbReference>
<dbReference type="AlphaFoldDB" id="A0A450ST04"/>
<evidence type="ECO:0000259" key="2">
    <source>
        <dbReference type="Pfam" id="PF00656"/>
    </source>
</evidence>
<gene>
    <name evidence="3" type="ORF">BECKFW1821B_GA0114236_10317</name>
</gene>
<dbReference type="InterPro" id="IPR050452">
    <property type="entry name" value="Metacaspase"/>
</dbReference>
<feature type="chain" id="PRO_5019566162" evidence="1">
    <location>
        <begin position="31"/>
        <end position="773"/>
    </location>
</feature>
<organism evidence="3">
    <name type="scientific">Candidatus Kentrum sp. FW</name>
    <dbReference type="NCBI Taxonomy" id="2126338"/>
    <lineage>
        <taxon>Bacteria</taxon>
        <taxon>Pseudomonadati</taxon>
        <taxon>Pseudomonadota</taxon>
        <taxon>Gammaproteobacteria</taxon>
        <taxon>Candidatus Kentrum</taxon>
    </lineage>
</organism>
<accession>A0A450ST04</accession>
<dbReference type="InterPro" id="IPR011600">
    <property type="entry name" value="Pept_C14_caspase"/>
</dbReference>
<evidence type="ECO:0000313" key="3">
    <source>
        <dbReference type="EMBL" id="VFJ56998.1"/>
    </source>
</evidence>
<name>A0A450ST04_9GAMM</name>
<dbReference type="GO" id="GO:0004197">
    <property type="term" value="F:cysteine-type endopeptidase activity"/>
    <property type="evidence" value="ECO:0007669"/>
    <property type="project" value="InterPro"/>
</dbReference>